<keyword evidence="1" id="KW-1133">Transmembrane helix</keyword>
<dbReference type="OrthoDB" id="6613645at2"/>
<dbReference type="EnsemblBacteria" id="ADF61704">
    <property type="protein sequence ID" value="ADF61704"/>
    <property type="gene ID" value="ECL_02156"/>
</dbReference>
<dbReference type="Proteomes" id="UP000002363">
    <property type="component" value="Chromosome"/>
</dbReference>
<evidence type="ECO:0000256" key="1">
    <source>
        <dbReference type="SAM" id="Phobius"/>
    </source>
</evidence>
<feature type="transmembrane region" description="Helical" evidence="1">
    <location>
        <begin position="7"/>
        <end position="26"/>
    </location>
</feature>
<keyword evidence="1" id="KW-0812">Transmembrane</keyword>
<accession>A0A0H3CIJ1</accession>
<sequence>MRDGRVFNWRVGVMVVILLGFILYPFRDLITVYENLQGKMRVNEQLNLYITRVEASSLSKDTFHFYLYDARKSPEAFMSHIKDIKPVMVTNDDKATATVKDGEIYLHVRGNVYSFNTVGYDVHIHLDRSPY</sequence>
<evidence type="ECO:0000313" key="2">
    <source>
        <dbReference type="EMBL" id="ADF61704.1"/>
    </source>
</evidence>
<name>A0A0H3CIJ1_ENTCC</name>
<reference evidence="2 3" key="1">
    <citation type="journal article" date="2010" name="J. Bacteriol.">
        <title>Complete genome sequence of Enterobacter cloacae subsp. cloacae type strain ATCC 13047.</title>
        <authorList>
            <person name="Ren Y."/>
            <person name="Ren Y."/>
            <person name="Zhou Z."/>
            <person name="Guo X."/>
            <person name="Li Y."/>
            <person name="Feng L."/>
            <person name="Wang L."/>
        </authorList>
    </citation>
    <scope>NUCLEOTIDE SEQUENCE [LARGE SCALE GENOMIC DNA]</scope>
    <source>
        <strain evidence="3">ATCC 13047 / DSM 30054 / NBRC 13535 / NCTC 10005 / WDCM 00083 / NCDC 279-56</strain>
    </source>
</reference>
<dbReference type="RefSeq" id="WP_013096764.1">
    <property type="nucleotide sequence ID" value="NC_014121.1"/>
</dbReference>
<dbReference type="EMBL" id="CP001918">
    <property type="protein sequence ID" value="ADF61704.1"/>
    <property type="molecule type" value="Genomic_DNA"/>
</dbReference>
<keyword evidence="3" id="KW-1185">Reference proteome</keyword>
<dbReference type="HOGENOM" id="CLU_151813_0_0_6"/>
<organism evidence="2 3">
    <name type="scientific">Enterobacter cloacae subsp. cloacae (strain ATCC 13047 / DSM 30054 / NBRC 13535 / NCTC 10005 / WDCM 00083 / NCDC 279-56)</name>
    <dbReference type="NCBI Taxonomy" id="716541"/>
    <lineage>
        <taxon>Bacteria</taxon>
        <taxon>Pseudomonadati</taxon>
        <taxon>Pseudomonadota</taxon>
        <taxon>Gammaproteobacteria</taxon>
        <taxon>Enterobacterales</taxon>
        <taxon>Enterobacteriaceae</taxon>
        <taxon>Enterobacter</taxon>
        <taxon>Enterobacter cloacae complex</taxon>
    </lineage>
</organism>
<proteinExistence type="predicted"/>
<evidence type="ECO:0000313" key="3">
    <source>
        <dbReference type="Proteomes" id="UP000002363"/>
    </source>
</evidence>
<keyword evidence="1" id="KW-0472">Membrane</keyword>
<gene>
    <name evidence="2" type="ordered locus">ECL_02156</name>
</gene>
<dbReference type="KEGG" id="enc:ECL_02156"/>
<dbReference type="AlphaFoldDB" id="A0A0H3CIJ1"/>
<protein>
    <submittedName>
        <fullName evidence="2">Uncharacterized protein</fullName>
    </submittedName>
</protein>